<dbReference type="Pfam" id="PF00512">
    <property type="entry name" value="HisKA"/>
    <property type="match status" value="1"/>
</dbReference>
<dbReference type="InterPro" id="IPR005467">
    <property type="entry name" value="His_kinase_dom"/>
</dbReference>
<dbReference type="Pfam" id="PF00072">
    <property type="entry name" value="Response_reg"/>
    <property type="match status" value="1"/>
</dbReference>
<dbReference type="SUPFAM" id="SSF55874">
    <property type="entry name" value="ATPase domain of HSP90 chaperone/DNA topoisomerase II/histidine kinase"/>
    <property type="match status" value="1"/>
</dbReference>
<dbReference type="AlphaFoldDB" id="A0A1S2ND01"/>
<comment type="subcellular location">
    <subcellularLocation>
        <location evidence="2">Cell inner membrane</location>
        <topology evidence="2">Multi-pass membrane protein</topology>
    </subcellularLocation>
</comment>
<protein>
    <recommendedName>
        <fullName evidence="3">histidine kinase</fullName>
        <ecNumber evidence="3">2.7.13.3</ecNumber>
    </recommendedName>
</protein>
<dbReference type="SMART" id="SM00448">
    <property type="entry name" value="REC"/>
    <property type="match status" value="1"/>
</dbReference>
<dbReference type="FunFam" id="3.30.565.10:FF:000006">
    <property type="entry name" value="Sensor histidine kinase WalK"/>
    <property type="match status" value="1"/>
</dbReference>
<evidence type="ECO:0000313" key="13">
    <source>
        <dbReference type="Proteomes" id="UP000180246"/>
    </source>
</evidence>
<dbReference type="Gene3D" id="1.10.287.130">
    <property type="match status" value="1"/>
</dbReference>
<dbReference type="Gene3D" id="3.30.565.10">
    <property type="entry name" value="Histidine kinase-like ATPase, C-terminal domain"/>
    <property type="match status" value="1"/>
</dbReference>
<evidence type="ECO:0000256" key="5">
    <source>
        <dbReference type="ARBA" id="ARBA00022679"/>
    </source>
</evidence>
<dbReference type="PROSITE" id="PS50110">
    <property type="entry name" value="RESPONSE_REGULATORY"/>
    <property type="match status" value="1"/>
</dbReference>
<dbReference type="SUPFAM" id="SSF47384">
    <property type="entry name" value="Homodimeric domain of signal transducing histidine kinase"/>
    <property type="match status" value="1"/>
</dbReference>
<dbReference type="GO" id="GO:0005886">
    <property type="term" value="C:plasma membrane"/>
    <property type="evidence" value="ECO:0007669"/>
    <property type="project" value="UniProtKB-SubCell"/>
</dbReference>
<dbReference type="EMBL" id="JRYB01000001">
    <property type="protein sequence ID" value="OIJ42859.1"/>
    <property type="molecule type" value="Genomic_DNA"/>
</dbReference>
<feature type="domain" description="Histidine kinase" evidence="10">
    <location>
        <begin position="348"/>
        <end position="566"/>
    </location>
</feature>
<dbReference type="InterPro" id="IPR029016">
    <property type="entry name" value="GAF-like_dom_sf"/>
</dbReference>
<organism evidence="12 13">
    <name type="scientific">Massilia timonae</name>
    <dbReference type="NCBI Taxonomy" id="47229"/>
    <lineage>
        <taxon>Bacteria</taxon>
        <taxon>Pseudomonadati</taxon>
        <taxon>Pseudomonadota</taxon>
        <taxon>Betaproteobacteria</taxon>
        <taxon>Burkholderiales</taxon>
        <taxon>Oxalobacteraceae</taxon>
        <taxon>Telluria group</taxon>
        <taxon>Massilia</taxon>
    </lineage>
</organism>
<reference evidence="12 13" key="1">
    <citation type="submission" date="2014-10" db="EMBL/GenBank/DDBJ databases">
        <authorList>
            <person name="Seo M.-J."/>
            <person name="Seok Y.J."/>
            <person name="Cha I.-T."/>
        </authorList>
    </citation>
    <scope>NUCLEOTIDE SEQUENCE [LARGE SCALE GENOMIC DNA]</scope>
    <source>
        <strain evidence="12 13">NEU</strain>
    </source>
</reference>
<name>A0A1S2ND01_9BURK</name>
<evidence type="ECO:0000256" key="1">
    <source>
        <dbReference type="ARBA" id="ARBA00000085"/>
    </source>
</evidence>
<keyword evidence="5" id="KW-0808">Transferase</keyword>
<dbReference type="CDD" id="cd00082">
    <property type="entry name" value="HisKA"/>
    <property type="match status" value="1"/>
</dbReference>
<evidence type="ECO:0000256" key="8">
    <source>
        <dbReference type="ARBA" id="ARBA00023136"/>
    </source>
</evidence>
<dbReference type="SMART" id="SM00387">
    <property type="entry name" value="HATPase_c"/>
    <property type="match status" value="1"/>
</dbReference>
<keyword evidence="4 9" id="KW-0597">Phosphoprotein</keyword>
<dbReference type="PRINTS" id="PR00344">
    <property type="entry name" value="BCTRLSENSOR"/>
</dbReference>
<dbReference type="SMART" id="SM00388">
    <property type="entry name" value="HisKA"/>
    <property type="match status" value="1"/>
</dbReference>
<evidence type="ECO:0000256" key="2">
    <source>
        <dbReference type="ARBA" id="ARBA00004429"/>
    </source>
</evidence>
<dbReference type="InterPro" id="IPR004358">
    <property type="entry name" value="Sig_transdc_His_kin-like_C"/>
</dbReference>
<dbReference type="CDD" id="cd17580">
    <property type="entry name" value="REC_2_DhkD-like"/>
    <property type="match status" value="1"/>
</dbReference>
<dbReference type="Proteomes" id="UP000180246">
    <property type="component" value="Unassembled WGS sequence"/>
</dbReference>
<dbReference type="PANTHER" id="PTHR43547">
    <property type="entry name" value="TWO-COMPONENT HISTIDINE KINASE"/>
    <property type="match status" value="1"/>
</dbReference>
<dbReference type="PANTHER" id="PTHR43547:SF2">
    <property type="entry name" value="HYBRID SIGNAL TRANSDUCTION HISTIDINE KINASE C"/>
    <property type="match status" value="1"/>
</dbReference>
<dbReference type="GO" id="GO:0000155">
    <property type="term" value="F:phosphorelay sensor kinase activity"/>
    <property type="evidence" value="ECO:0007669"/>
    <property type="project" value="InterPro"/>
</dbReference>
<keyword evidence="8" id="KW-0472">Membrane</keyword>
<accession>A0A1S2ND01</accession>
<evidence type="ECO:0000256" key="6">
    <source>
        <dbReference type="ARBA" id="ARBA00022777"/>
    </source>
</evidence>
<dbReference type="InterPro" id="IPR003594">
    <property type="entry name" value="HATPase_dom"/>
</dbReference>
<comment type="caution">
    <text evidence="12">The sequence shown here is derived from an EMBL/GenBank/DDBJ whole genome shotgun (WGS) entry which is preliminary data.</text>
</comment>
<dbReference type="InterPro" id="IPR011006">
    <property type="entry name" value="CheY-like_superfamily"/>
</dbReference>
<evidence type="ECO:0000259" key="11">
    <source>
        <dbReference type="PROSITE" id="PS50110"/>
    </source>
</evidence>
<evidence type="ECO:0000256" key="4">
    <source>
        <dbReference type="ARBA" id="ARBA00022553"/>
    </source>
</evidence>
<dbReference type="SMART" id="SM00065">
    <property type="entry name" value="GAF"/>
    <property type="match status" value="1"/>
</dbReference>
<dbReference type="Pfam" id="PF02518">
    <property type="entry name" value="HATPase_c"/>
    <property type="match status" value="1"/>
</dbReference>
<dbReference type="RefSeq" id="WP_071360456.1">
    <property type="nucleotide sequence ID" value="NZ_JRYB01000001.1"/>
</dbReference>
<dbReference type="InterPro" id="IPR036890">
    <property type="entry name" value="HATPase_C_sf"/>
</dbReference>
<dbReference type="CDD" id="cd00075">
    <property type="entry name" value="HATPase"/>
    <property type="match status" value="1"/>
</dbReference>
<dbReference type="PROSITE" id="PS50109">
    <property type="entry name" value="HIS_KIN"/>
    <property type="match status" value="1"/>
</dbReference>
<feature type="domain" description="Response regulatory" evidence="11">
    <location>
        <begin position="589"/>
        <end position="705"/>
    </location>
</feature>
<proteinExistence type="predicted"/>
<dbReference type="InterPro" id="IPR036097">
    <property type="entry name" value="HisK_dim/P_sf"/>
</dbReference>
<dbReference type="EC" id="2.7.13.3" evidence="3"/>
<evidence type="ECO:0000256" key="7">
    <source>
        <dbReference type="ARBA" id="ARBA00023012"/>
    </source>
</evidence>
<evidence type="ECO:0000313" key="12">
    <source>
        <dbReference type="EMBL" id="OIJ42859.1"/>
    </source>
</evidence>
<comment type="catalytic activity">
    <reaction evidence="1">
        <text>ATP + protein L-histidine = ADP + protein N-phospho-L-histidine.</text>
        <dbReference type="EC" id="2.7.13.3"/>
    </reaction>
</comment>
<evidence type="ECO:0000256" key="3">
    <source>
        <dbReference type="ARBA" id="ARBA00012438"/>
    </source>
</evidence>
<keyword evidence="7" id="KW-0902">Two-component regulatory system</keyword>
<gene>
    <name evidence="12" type="ORF">LO55_700</name>
</gene>
<dbReference type="Pfam" id="PF01590">
    <property type="entry name" value="GAF"/>
    <property type="match status" value="1"/>
</dbReference>
<feature type="modified residue" description="4-aspartylphosphate" evidence="9">
    <location>
        <position position="638"/>
    </location>
</feature>
<dbReference type="Gene3D" id="3.30.450.40">
    <property type="match status" value="1"/>
</dbReference>
<evidence type="ECO:0000259" key="10">
    <source>
        <dbReference type="PROSITE" id="PS50109"/>
    </source>
</evidence>
<keyword evidence="6" id="KW-0418">Kinase</keyword>
<dbReference type="Gene3D" id="3.30.450.20">
    <property type="entry name" value="PAS domain"/>
    <property type="match status" value="1"/>
</dbReference>
<dbReference type="FunFam" id="1.10.287.130:FF:000001">
    <property type="entry name" value="Two-component sensor histidine kinase"/>
    <property type="match status" value="1"/>
</dbReference>
<evidence type="ECO:0000256" key="9">
    <source>
        <dbReference type="PROSITE-ProRule" id="PRU00169"/>
    </source>
</evidence>
<dbReference type="Gene3D" id="3.40.50.2300">
    <property type="match status" value="1"/>
</dbReference>
<dbReference type="InterPro" id="IPR001789">
    <property type="entry name" value="Sig_transdc_resp-reg_receiver"/>
</dbReference>
<sequence>MLHSSHIFDHLPGNGDTVTLLRQTDWSRTCLGDPSTWPDALRLQVNVCFESQFPIAIWWGPDLIQLYNDFYRPILGSSKHPASFGGPARETWPEIWPTIGAMVDQVMNDGIAVRGEDMPLELLRNGYPELCHFTFSYSPIRDISGAVVGMFTAAVETSARVMAERRRAFQLNLADELRGLATTDDIIGTATRLIRQHLGVTRAYYAEIDDQAGCFHIPAQWTHGGELPALPGLPMHGSVASFSPYLLQSLRAARAVVAEDIAADPHLAGHAQAYQDLGMQSVVVIPLNRGGQLRANFNVGHSVPRRWTPGELEIIADVAERTWDAIERARAEEALRLSSRLKDEFLAMLAHELRNPLAPISAAADLLAAARLDEDKIHRTSAVIQRQVAHMTALVDDLLDISRVTRGLITLEQREIDVHDVIADAEEQARPLMEKRQHALRCVYRAGKAYVRGDRKRLVQVLANLLNNAAKYTPPGGAIDMRVEVRERDVAISVSDNGIGMAHELVGRVFDLFAQGERDADRTQGGLGIGLALVRNLVELHGGSVGAHSAGAGQGSRFTVTLPRIEPAAAPAGSAGSATGFAPAAGGLKVLVVDDNADAAAMLSMLVESAGHDVVVELSSLRALDNVETIRPDICLLDIGLPELDGNALARRLRAMPRLPPPVLVAVTGYGQQSDRDKAFAAGFDHFFTKPVDISRLMTLLTEVHTAGPAARGGPVR</sequence>
<dbReference type="SUPFAM" id="SSF55781">
    <property type="entry name" value="GAF domain-like"/>
    <property type="match status" value="1"/>
</dbReference>
<dbReference type="InterPro" id="IPR003018">
    <property type="entry name" value="GAF"/>
</dbReference>
<dbReference type="SUPFAM" id="SSF52172">
    <property type="entry name" value="CheY-like"/>
    <property type="match status" value="1"/>
</dbReference>
<dbReference type="InterPro" id="IPR003661">
    <property type="entry name" value="HisK_dim/P_dom"/>
</dbReference>